<name>A0A2P2QD96_RHIMU</name>
<evidence type="ECO:0000313" key="2">
    <source>
        <dbReference type="EMBL" id="MBX64938.1"/>
    </source>
</evidence>
<organism evidence="2">
    <name type="scientific">Rhizophora mucronata</name>
    <name type="common">Asiatic mangrove</name>
    <dbReference type="NCBI Taxonomy" id="61149"/>
    <lineage>
        <taxon>Eukaryota</taxon>
        <taxon>Viridiplantae</taxon>
        <taxon>Streptophyta</taxon>
        <taxon>Embryophyta</taxon>
        <taxon>Tracheophyta</taxon>
        <taxon>Spermatophyta</taxon>
        <taxon>Magnoliopsida</taxon>
        <taxon>eudicotyledons</taxon>
        <taxon>Gunneridae</taxon>
        <taxon>Pentapetalae</taxon>
        <taxon>rosids</taxon>
        <taxon>fabids</taxon>
        <taxon>Malpighiales</taxon>
        <taxon>Rhizophoraceae</taxon>
        <taxon>Rhizophora</taxon>
    </lineage>
</organism>
<dbReference type="EMBL" id="GGEC01084454">
    <property type="protein sequence ID" value="MBX64938.1"/>
    <property type="molecule type" value="Transcribed_RNA"/>
</dbReference>
<feature type="region of interest" description="Disordered" evidence="1">
    <location>
        <begin position="1"/>
        <end position="23"/>
    </location>
</feature>
<evidence type="ECO:0000256" key="1">
    <source>
        <dbReference type="SAM" id="MobiDB-lite"/>
    </source>
</evidence>
<dbReference type="AlphaFoldDB" id="A0A2P2QD96"/>
<reference evidence="2" key="1">
    <citation type="submission" date="2018-02" db="EMBL/GenBank/DDBJ databases">
        <title>Rhizophora mucronata_Transcriptome.</title>
        <authorList>
            <person name="Meera S.P."/>
            <person name="Sreeshan A."/>
            <person name="Augustine A."/>
        </authorList>
    </citation>
    <scope>NUCLEOTIDE SEQUENCE</scope>
    <source>
        <tissue evidence="2">Leaf</tissue>
    </source>
</reference>
<proteinExistence type="predicted"/>
<sequence>MSPTKDKNTTDQSSGPKMYIKNHAATDNVNQVAQTDGPISNIAQECVLYIRAWGEGQVECCENIKVKNNK</sequence>
<protein>
    <submittedName>
        <fullName evidence="2">Uncharacterized protein</fullName>
    </submittedName>
</protein>
<accession>A0A2P2QD96</accession>